<dbReference type="AlphaFoldDB" id="A0A3N0YUX9"/>
<dbReference type="EMBL" id="RJVU01023003">
    <property type="protein sequence ID" value="ROL50014.1"/>
    <property type="molecule type" value="Genomic_DNA"/>
</dbReference>
<organism evidence="2 3">
    <name type="scientific">Anabarilius grahami</name>
    <name type="common">Kanglang fish</name>
    <name type="synonym">Barilius grahami</name>
    <dbReference type="NCBI Taxonomy" id="495550"/>
    <lineage>
        <taxon>Eukaryota</taxon>
        <taxon>Metazoa</taxon>
        <taxon>Chordata</taxon>
        <taxon>Craniata</taxon>
        <taxon>Vertebrata</taxon>
        <taxon>Euteleostomi</taxon>
        <taxon>Actinopterygii</taxon>
        <taxon>Neopterygii</taxon>
        <taxon>Teleostei</taxon>
        <taxon>Ostariophysi</taxon>
        <taxon>Cypriniformes</taxon>
        <taxon>Xenocyprididae</taxon>
        <taxon>Xenocypridinae</taxon>
        <taxon>Xenocypridinae incertae sedis</taxon>
        <taxon>Anabarilius</taxon>
    </lineage>
</organism>
<evidence type="ECO:0000313" key="3">
    <source>
        <dbReference type="Proteomes" id="UP000281406"/>
    </source>
</evidence>
<gene>
    <name evidence="2" type="ORF">DPX16_5773</name>
</gene>
<evidence type="ECO:0000256" key="1">
    <source>
        <dbReference type="SAM" id="MobiDB-lite"/>
    </source>
</evidence>
<dbReference type="OrthoDB" id="10665873at2759"/>
<feature type="compositionally biased region" description="Basic and acidic residues" evidence="1">
    <location>
        <begin position="64"/>
        <end position="73"/>
    </location>
</feature>
<protein>
    <submittedName>
        <fullName evidence="2">Uncharacterized protein</fullName>
    </submittedName>
</protein>
<comment type="caution">
    <text evidence="2">The sequence shown here is derived from an EMBL/GenBank/DDBJ whole genome shotgun (WGS) entry which is preliminary data.</text>
</comment>
<keyword evidence="3" id="KW-1185">Reference proteome</keyword>
<proteinExistence type="predicted"/>
<feature type="region of interest" description="Disordered" evidence="1">
    <location>
        <begin position="58"/>
        <end position="84"/>
    </location>
</feature>
<evidence type="ECO:0000313" key="2">
    <source>
        <dbReference type="EMBL" id="ROL50014.1"/>
    </source>
</evidence>
<accession>A0A3N0YUX9</accession>
<sequence length="84" mass="8101">MAEGSGVAAAILTDVSGMAAGILTEGSGVAAAILIEGSGVAAAILTQGSGPVPGLWNGSHPHHCTKELLEDSNGRIPRGGPQSG</sequence>
<dbReference type="Proteomes" id="UP000281406">
    <property type="component" value="Unassembled WGS sequence"/>
</dbReference>
<reference evidence="2 3" key="1">
    <citation type="submission" date="2018-10" db="EMBL/GenBank/DDBJ databases">
        <title>Genome assembly for a Yunnan-Guizhou Plateau 3E fish, Anabarilius grahami (Regan), and its evolutionary and genetic applications.</title>
        <authorList>
            <person name="Jiang W."/>
        </authorList>
    </citation>
    <scope>NUCLEOTIDE SEQUENCE [LARGE SCALE GENOMIC DNA]</scope>
    <source>
        <strain evidence="2">AG-KIZ</strain>
        <tissue evidence="2">Muscle</tissue>
    </source>
</reference>
<name>A0A3N0YUX9_ANAGA</name>